<protein>
    <recommendedName>
        <fullName evidence="3">Nucleotide-diphospho-sugar transferase domain-containing protein</fullName>
    </recommendedName>
</protein>
<dbReference type="EMBL" id="LSYV01000003">
    <property type="protein sequence ID" value="KXZ55971.1"/>
    <property type="molecule type" value="Genomic_DNA"/>
</dbReference>
<dbReference type="AlphaFoldDB" id="A0A150H1K3"/>
<name>A0A150H1K3_GONPE</name>
<evidence type="ECO:0008006" key="3">
    <source>
        <dbReference type="Google" id="ProtNLM"/>
    </source>
</evidence>
<accession>A0A150H1K3</accession>
<evidence type="ECO:0000313" key="2">
    <source>
        <dbReference type="Proteomes" id="UP000075714"/>
    </source>
</evidence>
<proteinExistence type="predicted"/>
<dbReference type="OrthoDB" id="531768at2759"/>
<organism evidence="1 2">
    <name type="scientific">Gonium pectorale</name>
    <name type="common">Green alga</name>
    <dbReference type="NCBI Taxonomy" id="33097"/>
    <lineage>
        <taxon>Eukaryota</taxon>
        <taxon>Viridiplantae</taxon>
        <taxon>Chlorophyta</taxon>
        <taxon>core chlorophytes</taxon>
        <taxon>Chlorophyceae</taxon>
        <taxon>CS clade</taxon>
        <taxon>Chlamydomonadales</taxon>
        <taxon>Volvocaceae</taxon>
        <taxon>Gonium</taxon>
    </lineage>
</organism>
<reference evidence="2" key="1">
    <citation type="journal article" date="2016" name="Nat. Commun.">
        <title>The Gonium pectorale genome demonstrates co-option of cell cycle regulation during the evolution of multicellularity.</title>
        <authorList>
            <person name="Hanschen E.R."/>
            <person name="Marriage T.N."/>
            <person name="Ferris P.J."/>
            <person name="Hamaji T."/>
            <person name="Toyoda A."/>
            <person name="Fujiyama A."/>
            <person name="Neme R."/>
            <person name="Noguchi H."/>
            <person name="Minakuchi Y."/>
            <person name="Suzuki M."/>
            <person name="Kawai-Toyooka H."/>
            <person name="Smith D.R."/>
            <person name="Sparks H."/>
            <person name="Anderson J."/>
            <person name="Bakaric R."/>
            <person name="Luria V."/>
            <person name="Karger A."/>
            <person name="Kirschner M.W."/>
            <person name="Durand P.M."/>
            <person name="Michod R.E."/>
            <person name="Nozaki H."/>
            <person name="Olson B.J."/>
        </authorList>
    </citation>
    <scope>NUCLEOTIDE SEQUENCE [LARGE SCALE GENOMIC DNA]</scope>
    <source>
        <strain evidence="2">NIES-2863</strain>
    </source>
</reference>
<keyword evidence="2" id="KW-1185">Reference proteome</keyword>
<evidence type="ECO:0000313" key="1">
    <source>
        <dbReference type="EMBL" id="KXZ55971.1"/>
    </source>
</evidence>
<sequence length="644" mass="70417">MCSLGKVQLYSGKDVDCKVMPLGCRCDIFPSPALAACLRARSFRRELILLTETRLNPAFQAGAPGGIGWWGTFRSLLALGYEHVLLLSLADRCGRSTELWPRLACVWSSQTFVSNTKYLLDRVALLTRAARLGYSVLMLDSDVIPLRDVYVHLKAPPLANVTVATMRDGNGWNARPDGPTAYMLAEIVDRLERWGERPEFVTSRKHPAHCWDQAMYSDTLLSAVAGRPVSYGCWFKHEPREAVNAWHEAHQRVFGTQENGPLETRHYMQAQSHPWPAELLRDFPDYPNRHSDELWTAALTVPNTRGEWPAELGGALYPPQRGPSAQAWMDALRADVLPLWPDPEDPSQMATNNWDWDVAHAVHPNRGVFFASHRSAPLPDVLALSPELERSGWPHEAAFGGAVRALVRLAAEMGRAAAFPAPRCNLSWLGGQANQGLPLAVFHGAHIHYAPPDRGFDDLRCLWGGYLQYGCQAARSYYAGGLLAPEYDHMLQLLRTDRSAAAAASLTALGFGAAATAAVAAAAAAAAGNGAADDVVTVPLELLAPPPGTAAWDVVALAARLMDRYGGPGSGLLLASTNGTGTAGGVRPRVLVLPEVPLLSEAPGPRMELFKRELESGDDRVSMSCEWIRTGRPYRRRGRRRRGR</sequence>
<gene>
    <name evidence="1" type="ORF">GPECTOR_2g1523</name>
</gene>
<comment type="caution">
    <text evidence="1">The sequence shown here is derived from an EMBL/GenBank/DDBJ whole genome shotgun (WGS) entry which is preliminary data.</text>
</comment>
<dbReference type="Proteomes" id="UP000075714">
    <property type="component" value="Unassembled WGS sequence"/>
</dbReference>